<evidence type="ECO:0000313" key="2">
    <source>
        <dbReference type="Proteomes" id="UP000176349"/>
    </source>
</evidence>
<accession>A0A1G2C630</accession>
<dbReference type="Proteomes" id="UP000176349">
    <property type="component" value="Unassembled WGS sequence"/>
</dbReference>
<proteinExistence type="predicted"/>
<organism evidence="1 2">
    <name type="scientific">Candidatus Liptonbacteria bacterium GWC1_60_9</name>
    <dbReference type="NCBI Taxonomy" id="1798645"/>
    <lineage>
        <taxon>Bacteria</taxon>
        <taxon>Candidatus Liptoniibacteriota</taxon>
    </lineage>
</organism>
<sequence length="63" mass="7201">MLLGFEEIEVRFRKGNGRLEEISRVFHGKGAGTSHWIPRGLYLRFIRTAWGVFENSPKEGAVP</sequence>
<dbReference type="EMBL" id="MHKV01000032">
    <property type="protein sequence ID" value="OGY96848.1"/>
    <property type="molecule type" value="Genomic_DNA"/>
</dbReference>
<reference evidence="1 2" key="1">
    <citation type="journal article" date="2016" name="Nat. Commun.">
        <title>Thousands of microbial genomes shed light on interconnected biogeochemical processes in an aquifer system.</title>
        <authorList>
            <person name="Anantharaman K."/>
            <person name="Brown C.T."/>
            <person name="Hug L.A."/>
            <person name="Sharon I."/>
            <person name="Castelle C.J."/>
            <person name="Probst A.J."/>
            <person name="Thomas B.C."/>
            <person name="Singh A."/>
            <person name="Wilkins M.J."/>
            <person name="Karaoz U."/>
            <person name="Brodie E.L."/>
            <person name="Williams K.H."/>
            <person name="Hubbard S.S."/>
            <person name="Banfield J.F."/>
        </authorList>
    </citation>
    <scope>NUCLEOTIDE SEQUENCE [LARGE SCALE GENOMIC DNA]</scope>
</reference>
<comment type="caution">
    <text evidence="1">The sequence shown here is derived from an EMBL/GenBank/DDBJ whole genome shotgun (WGS) entry which is preliminary data.</text>
</comment>
<dbReference type="AlphaFoldDB" id="A0A1G2C630"/>
<gene>
    <name evidence="1" type="ORF">A2128_01145</name>
</gene>
<name>A0A1G2C630_9BACT</name>
<evidence type="ECO:0000313" key="1">
    <source>
        <dbReference type="EMBL" id="OGY96848.1"/>
    </source>
</evidence>
<protein>
    <submittedName>
        <fullName evidence="1">Uncharacterized protein</fullName>
    </submittedName>
</protein>